<proteinExistence type="predicted"/>
<dbReference type="Pfam" id="PF22486">
    <property type="entry name" value="MATH_2"/>
    <property type="match status" value="1"/>
</dbReference>
<reference evidence="3 4" key="1">
    <citation type="submission" date="2013-11" db="EMBL/GenBank/DDBJ databases">
        <title>Genome sequencing of Stegodyphus mimosarum.</title>
        <authorList>
            <person name="Bechsgaard J."/>
        </authorList>
    </citation>
    <scope>NUCLEOTIDE SEQUENCE [LARGE SCALE GENOMIC DNA]</scope>
</reference>
<sequence>MMEEQAENKFTFIWIIENFSMFHQPKTRFLCSPEFALNCLPHMKWHIRLFPKGDLDQSYTAVYLKRIDDIPELCNMHFTVQGLDCREKSVFGPKGCTRVFKGEFAWGYPTCCRRDFLFKSLINDVLIIKLTMNTVCESSDQEILPPLAYKNGLFADVVLRANGAEFKVHKAILWARWPKLVEKLDAEGTCEHVFDMGSDVLEAILKYVYTGKLDCIESDLLAELYAACEKYELLNLQCLPVVAQKARTHINVRKISFEWPIKNFSSLPIHTVLHCHLFSVNILKTCKWNLRLHVHEDALHGKMFDISLCKMYYPETKPIFVRSKVSFDGINFSENEHLFETEKSWKFADFSRMISPDPDDVLRLKFEFKFSDCNNFSEIMESSYAYVSSIICHSLNNDFRNLYKTGMLSDINIIIGSKTLPAHKCVLCGRSSVFSRMFETDMIESERNDVEISDIDPQVMDEFLLFIYTGNLENSSDETAEQLYVAADKYNVPALKKKCSCFLISNLSVGNVCRILQLASLHSDDDLYKSVFEFSFAHAEEIFSTDEWKNKAKENFYMKFLQDMVVQKKHATQ</sequence>
<dbReference type="Gene3D" id="3.30.710.10">
    <property type="entry name" value="Potassium Channel Kv1.1, Chain A"/>
    <property type="match status" value="2"/>
</dbReference>
<dbReference type="SMART" id="SM00225">
    <property type="entry name" value="BTB"/>
    <property type="match status" value="2"/>
</dbReference>
<keyword evidence="4" id="KW-1185">Reference proteome</keyword>
<dbReference type="SUPFAM" id="SSF49599">
    <property type="entry name" value="TRAF domain-like"/>
    <property type="match status" value="1"/>
</dbReference>
<dbReference type="Gene3D" id="2.60.210.10">
    <property type="entry name" value="Apoptosis, Tumor Necrosis Factor Receptor Associated Protein 2, Chain A"/>
    <property type="match status" value="1"/>
</dbReference>
<evidence type="ECO:0000313" key="4">
    <source>
        <dbReference type="Proteomes" id="UP000054359"/>
    </source>
</evidence>
<organism evidence="3 4">
    <name type="scientific">Stegodyphus mimosarum</name>
    <name type="common">African social velvet spider</name>
    <dbReference type="NCBI Taxonomy" id="407821"/>
    <lineage>
        <taxon>Eukaryota</taxon>
        <taxon>Metazoa</taxon>
        <taxon>Ecdysozoa</taxon>
        <taxon>Arthropoda</taxon>
        <taxon>Chelicerata</taxon>
        <taxon>Arachnida</taxon>
        <taxon>Araneae</taxon>
        <taxon>Araneomorphae</taxon>
        <taxon>Entelegynae</taxon>
        <taxon>Eresoidea</taxon>
        <taxon>Eresidae</taxon>
        <taxon>Stegodyphus</taxon>
    </lineage>
</organism>
<dbReference type="STRING" id="407821.A0A087UEF0"/>
<dbReference type="PROSITE" id="PS50097">
    <property type="entry name" value="BTB"/>
    <property type="match status" value="2"/>
</dbReference>
<evidence type="ECO:0000259" key="1">
    <source>
        <dbReference type="PROSITE" id="PS50097"/>
    </source>
</evidence>
<evidence type="ECO:0000259" key="2">
    <source>
        <dbReference type="PROSITE" id="PS50144"/>
    </source>
</evidence>
<dbReference type="Pfam" id="PF00651">
    <property type="entry name" value="BTB"/>
    <property type="match status" value="2"/>
</dbReference>
<dbReference type="OrthoDB" id="6426401at2759"/>
<dbReference type="InterPro" id="IPR008974">
    <property type="entry name" value="TRAF-like"/>
</dbReference>
<accession>A0A087UEF0</accession>
<feature type="domain" description="BTB" evidence="1">
    <location>
        <begin position="409"/>
        <end position="476"/>
    </location>
</feature>
<dbReference type="GO" id="GO:0030163">
    <property type="term" value="P:protein catabolic process"/>
    <property type="evidence" value="ECO:0007669"/>
    <property type="project" value="UniProtKB-ARBA"/>
</dbReference>
<evidence type="ECO:0000313" key="3">
    <source>
        <dbReference type="EMBL" id="KFM75739.1"/>
    </source>
</evidence>
<protein>
    <submittedName>
        <fullName evidence="3">Speckle-type POZ protein</fullName>
    </submittedName>
</protein>
<dbReference type="InterPro" id="IPR002083">
    <property type="entry name" value="MATH/TRAF_dom"/>
</dbReference>
<dbReference type="EMBL" id="KK119453">
    <property type="protein sequence ID" value="KFM75739.1"/>
    <property type="molecule type" value="Genomic_DNA"/>
</dbReference>
<dbReference type="Gene3D" id="1.25.40.420">
    <property type="match status" value="1"/>
</dbReference>
<gene>
    <name evidence="3" type="ORF">X975_23052</name>
</gene>
<dbReference type="CDD" id="cd18186">
    <property type="entry name" value="BTB_POZ_ZBTB_KLHL-like"/>
    <property type="match status" value="1"/>
</dbReference>
<dbReference type="Proteomes" id="UP000054359">
    <property type="component" value="Unassembled WGS sequence"/>
</dbReference>
<dbReference type="SUPFAM" id="SSF54695">
    <property type="entry name" value="POZ domain"/>
    <property type="match status" value="2"/>
</dbReference>
<feature type="non-terminal residue" evidence="3">
    <location>
        <position position="573"/>
    </location>
</feature>
<dbReference type="PROSITE" id="PS50144">
    <property type="entry name" value="MATH"/>
    <property type="match status" value="1"/>
</dbReference>
<dbReference type="PANTHER" id="PTHR24413">
    <property type="entry name" value="SPECKLE-TYPE POZ PROTEIN"/>
    <property type="match status" value="1"/>
</dbReference>
<name>A0A087UEF0_STEMI</name>
<dbReference type="AlphaFoldDB" id="A0A087UEF0"/>
<dbReference type="InterPro" id="IPR011333">
    <property type="entry name" value="SKP1/BTB/POZ_sf"/>
</dbReference>
<feature type="domain" description="MATH" evidence="2">
    <location>
        <begin position="9"/>
        <end position="132"/>
    </location>
</feature>
<dbReference type="FunFam" id="3.30.710.10:FF:000159">
    <property type="entry name" value="Speckle-type POZ protein B"/>
    <property type="match status" value="1"/>
</dbReference>
<feature type="domain" description="BTB" evidence="1">
    <location>
        <begin position="155"/>
        <end position="217"/>
    </location>
</feature>
<dbReference type="CDD" id="cd00121">
    <property type="entry name" value="MATH"/>
    <property type="match status" value="1"/>
</dbReference>
<dbReference type="InterPro" id="IPR000210">
    <property type="entry name" value="BTB/POZ_dom"/>
</dbReference>